<comment type="pathway">
    <text evidence="3">Quinol/quinone metabolism; 1,4-dihydroxy-2-naphthoate biosynthesis; 1,4-dihydroxy-2-naphthoate from chorismate: step 6/7.</text>
</comment>
<gene>
    <name evidence="3" type="primary">menB</name>
    <name evidence="4" type="ORF">WG622_16160</name>
</gene>
<dbReference type="Gene3D" id="1.10.12.10">
    <property type="entry name" value="Lyase 2-enoyl-coa Hydratase, Chain A, domain 2"/>
    <property type="match status" value="1"/>
</dbReference>
<feature type="binding site" description="in other chain" evidence="3">
    <location>
        <begin position="66"/>
        <end position="70"/>
    </location>
    <ligand>
        <name>substrate</name>
        <note>ligand shared between two neighboring subunits</note>
    </ligand>
</feature>
<evidence type="ECO:0000313" key="4">
    <source>
        <dbReference type="EMBL" id="MEJ5219792.1"/>
    </source>
</evidence>
<sequence>MTSYEDITYEIRPEGVARITINRPDRMNAFRGQTVDELIHAFQRAGWDKTIGVIVLTGAGKKAFCTGGDQSSHDGQYDGRGTIGLPVEELQSLIRDVPKPVIARVAGYAIGGGNVLATLCDLTIAGESAQFGQVGPKVGSVDPGFGTAYLARVVGEKKAREIWYLCRRYTAAEAADMGLVNKVVPDDRLDDEVDAWCAEILERSPTAIALAKASFTAETENIRGLSGIAMQALALYYDTAESKEGVAAFLEKRKPDFRKGLRDGEKRKTL</sequence>
<comment type="catalytic activity">
    <reaction evidence="1 3">
        <text>2-succinylbenzoyl-CoA + H(+) = 1,4-dihydroxy-2-naphthoyl-CoA + H2O</text>
        <dbReference type="Rhea" id="RHEA:26562"/>
        <dbReference type="ChEBI" id="CHEBI:15377"/>
        <dbReference type="ChEBI" id="CHEBI:15378"/>
        <dbReference type="ChEBI" id="CHEBI:57364"/>
        <dbReference type="ChEBI" id="CHEBI:58897"/>
        <dbReference type="EC" id="4.1.3.36"/>
    </reaction>
</comment>
<comment type="function">
    <text evidence="3">Converts o-succinylbenzoyl-CoA (OSB-CoA) to 1,4-dihydroxy-2-naphthoyl-CoA (DHNA-CoA).</text>
</comment>
<comment type="caution">
    <text evidence="4">The sequence shown here is derived from an EMBL/GenBank/DDBJ whole genome shotgun (WGS) entry which is preliminary data.</text>
</comment>
<dbReference type="InterPro" id="IPR029045">
    <property type="entry name" value="ClpP/crotonase-like_dom_sf"/>
</dbReference>
<name>A0ABU8QK72_9RHOB</name>
<keyword evidence="3" id="KW-0474">Menaquinone biosynthesis</keyword>
<feature type="binding site" evidence="3">
    <location>
        <position position="252"/>
    </location>
    <ligand>
        <name>substrate</name>
        <note>ligand shared between two neighboring subunits</note>
    </ligand>
</feature>
<keyword evidence="5" id="KW-1185">Reference proteome</keyword>
<dbReference type="HAMAP" id="MF_01934">
    <property type="entry name" value="MenB"/>
    <property type="match status" value="1"/>
</dbReference>
<dbReference type="Gene3D" id="3.90.226.10">
    <property type="entry name" value="2-enoyl-CoA Hydratase, Chain A, domain 1"/>
    <property type="match status" value="1"/>
</dbReference>
<feature type="binding site" description="in other chain" evidence="3">
    <location>
        <begin position="108"/>
        <end position="112"/>
    </location>
    <ligand>
        <name>substrate</name>
        <note>ligand shared between two neighboring subunits</note>
    </ligand>
</feature>
<organism evidence="4 5">
    <name type="scientific">Cognatishimia coralii</name>
    <dbReference type="NCBI Taxonomy" id="3083254"/>
    <lineage>
        <taxon>Bacteria</taxon>
        <taxon>Pseudomonadati</taxon>
        <taxon>Pseudomonadota</taxon>
        <taxon>Alphaproteobacteria</taxon>
        <taxon>Rhodobacterales</taxon>
        <taxon>Paracoccaceae</taxon>
        <taxon>Cognatishimia</taxon>
    </lineage>
</organism>
<feature type="binding site" description="in other chain" evidence="3">
    <location>
        <position position="140"/>
    </location>
    <ligand>
        <name>substrate</name>
        <note>ligand shared between two neighboring subunits</note>
    </ligand>
</feature>
<feature type="binding site" evidence="3">
    <location>
        <position position="237"/>
    </location>
    <ligand>
        <name>substrate</name>
        <note>ligand shared between two neighboring subunits</note>
    </ligand>
</feature>
<dbReference type="InterPro" id="IPR010198">
    <property type="entry name" value="DHNA-CoA_synthase_MenB"/>
</dbReference>
<comment type="similarity">
    <text evidence="3">Belongs to the enoyl-CoA hydratase/isomerase family. MenB subfamily.</text>
</comment>
<keyword evidence="2 3" id="KW-0456">Lyase</keyword>
<evidence type="ECO:0000256" key="2">
    <source>
        <dbReference type="ARBA" id="ARBA00023239"/>
    </source>
</evidence>
<evidence type="ECO:0000256" key="3">
    <source>
        <dbReference type="HAMAP-Rule" id="MF_01934"/>
    </source>
</evidence>
<dbReference type="RefSeq" id="WP_274576781.1">
    <property type="nucleotide sequence ID" value="NZ_JBBGAZ010000012.1"/>
</dbReference>
<dbReference type="SUPFAM" id="SSF52096">
    <property type="entry name" value="ClpP/crotonase"/>
    <property type="match status" value="1"/>
</dbReference>
<dbReference type="CDD" id="cd06558">
    <property type="entry name" value="crotonase-like"/>
    <property type="match status" value="1"/>
</dbReference>
<comment type="caution">
    <text evidence="3">Lacks conserved residue(s) required for the propagation of feature annotation.</text>
</comment>
<dbReference type="Proteomes" id="UP001368270">
    <property type="component" value="Unassembled WGS sequence"/>
</dbReference>
<evidence type="ECO:0000256" key="1">
    <source>
        <dbReference type="ARBA" id="ARBA00000177"/>
    </source>
</evidence>
<dbReference type="InterPro" id="IPR018376">
    <property type="entry name" value="Enoyl-CoA_hyd/isom_CS"/>
</dbReference>
<dbReference type="InterPro" id="IPR014748">
    <property type="entry name" value="Enoyl-CoA_hydra_C"/>
</dbReference>
<dbReference type="PROSITE" id="PS00166">
    <property type="entry name" value="ENOYL_COA_HYDRATASE"/>
    <property type="match status" value="1"/>
</dbReference>
<comment type="pathway">
    <text evidence="3">Quinol/quinone metabolism; menaquinone biosynthesis.</text>
</comment>
<feature type="site" description="Important for catalysis" evidence="3">
    <location>
        <position position="237"/>
    </location>
</feature>
<dbReference type="InterPro" id="IPR001753">
    <property type="entry name" value="Enoyl-CoA_hydra/iso"/>
</dbReference>
<dbReference type="PANTHER" id="PTHR43113">
    <property type="entry name" value="NUCLEOSIDE-DIPHOSPHATE-SUGAR EPIMERASE"/>
    <property type="match status" value="1"/>
</dbReference>
<protein>
    <recommendedName>
        <fullName evidence="3">1,4-dihydroxy-2-naphthoyl-CoA synthase</fullName>
        <shortName evidence="3">DHNA-CoA synthase</shortName>
        <ecNumber evidence="3">4.1.3.36</ecNumber>
    </recommendedName>
</protein>
<accession>A0ABU8QK72</accession>
<dbReference type="EMBL" id="JBBGAZ010000012">
    <property type="protein sequence ID" value="MEJ5219792.1"/>
    <property type="molecule type" value="Genomic_DNA"/>
</dbReference>
<evidence type="ECO:0000313" key="5">
    <source>
        <dbReference type="Proteomes" id="UP001368270"/>
    </source>
</evidence>
<proteinExistence type="inferred from homology"/>
<dbReference type="EC" id="4.1.3.36" evidence="3"/>
<dbReference type="Pfam" id="PF00378">
    <property type="entry name" value="ECH_1"/>
    <property type="match status" value="1"/>
</dbReference>
<dbReference type="PANTHER" id="PTHR43113:SF1">
    <property type="entry name" value="1,4-DIHYDROXY-2-NAPHTHOYL-COA SYNTHASE, PEROXISOMAL"/>
    <property type="match status" value="1"/>
</dbReference>
<reference evidence="4 5" key="1">
    <citation type="submission" date="2024-03" db="EMBL/GenBank/DDBJ databases">
        <title>Cognatishimia coralii sp. nov., a marine bacterium isolated from coral surrounding seawater.</title>
        <authorList>
            <person name="Liu X."/>
            <person name="Liu S."/>
            <person name="Sun H."/>
            <person name="Zhang Y."/>
        </authorList>
    </citation>
    <scope>NUCLEOTIDE SEQUENCE [LARGE SCALE GENOMIC DNA]</scope>
    <source>
        <strain evidence="4 5">D5M38</strain>
    </source>
</reference>